<accession>A0A125MNN6</accession>
<dbReference type="PROSITE" id="PS51257">
    <property type="entry name" value="PROKAR_LIPOPROTEIN"/>
    <property type="match status" value="1"/>
</dbReference>
<keyword evidence="2" id="KW-0378">Hydrolase</keyword>
<evidence type="ECO:0000313" key="3">
    <source>
        <dbReference type="Proteomes" id="UP000023435"/>
    </source>
</evidence>
<dbReference type="GO" id="GO:0047429">
    <property type="term" value="F:nucleoside triphosphate diphosphatase activity"/>
    <property type="evidence" value="ECO:0007669"/>
    <property type="project" value="UniProtKB-EC"/>
</dbReference>
<gene>
    <name evidence="2" type="ORF">AZ78_4691</name>
</gene>
<dbReference type="CDD" id="cd16018">
    <property type="entry name" value="Enpp"/>
    <property type="match status" value="1"/>
</dbReference>
<dbReference type="Proteomes" id="UP000023435">
    <property type="component" value="Unassembled WGS sequence"/>
</dbReference>
<dbReference type="InterPro" id="IPR017850">
    <property type="entry name" value="Alkaline_phosphatase_core_sf"/>
</dbReference>
<dbReference type="PANTHER" id="PTHR10151">
    <property type="entry name" value="ECTONUCLEOTIDE PYROPHOSPHATASE/PHOSPHODIESTERASE"/>
    <property type="match status" value="1"/>
</dbReference>
<comment type="caution">
    <text evidence="2">The sequence shown here is derived from an EMBL/GenBank/DDBJ whole genome shotgun (WGS) entry which is preliminary data.</text>
</comment>
<dbReference type="Gene3D" id="3.30.1360.180">
    <property type="match status" value="1"/>
</dbReference>
<evidence type="ECO:0000313" key="2">
    <source>
        <dbReference type="EMBL" id="KWS07131.1"/>
    </source>
</evidence>
<dbReference type="EMBL" id="JAJA02000001">
    <property type="protein sequence ID" value="KWS07131.1"/>
    <property type="molecule type" value="Genomic_DNA"/>
</dbReference>
<dbReference type="Pfam" id="PF01663">
    <property type="entry name" value="Phosphodiest"/>
    <property type="match status" value="1"/>
</dbReference>
<feature type="chain" id="PRO_5007178113" evidence="1">
    <location>
        <begin position="19"/>
        <end position="417"/>
    </location>
</feature>
<keyword evidence="1" id="KW-0732">Signal</keyword>
<dbReference type="InterPro" id="IPR002591">
    <property type="entry name" value="Phosphodiest/P_Trfase"/>
</dbReference>
<evidence type="ECO:0000256" key="1">
    <source>
        <dbReference type="SAM" id="SignalP"/>
    </source>
</evidence>
<dbReference type="AlphaFoldDB" id="A0A125MNN6"/>
<sequence length="417" mass="45377">MRSILTAASAALLVFALAACSAPTRPEAPPADTPLLLISIDGFRASYFELGQTPNLERLAGDGVRAQWMTPSYPSLTFPNHYTLVTGLRPDHHGVIHNSMSDAAIGKFKVADRDAVGDTRWWSGGEPIWIGAQKAGLRSATLFWPGSEAPIHGLRPNRWRPFDAKVDENARVDEVLGWLGEPASTRPHVATLYFDALDHEGHDHGPNSPEAREAMVRIDAAIGRLLDGLAARDQLEHVNLIVVSDHGMAEVVPGHRIAVEDMVTPEQAVVTSVGQSIGIAPNPGFEAQVERRLLGAHAQYDCWRKSELPARWHYGTHPRVPPIVCQMHEGWDAIEGEKLRGATQVQTRGSHGFDPALPSMRAIFLARGPAFKRGATIPAFDNVDVYPLLARLIGIRPAKNDGDIAPLLPALRDPGRP</sequence>
<proteinExistence type="predicted"/>
<protein>
    <submittedName>
        <fullName evidence="2">Alkaline phosphodiesterase I</fullName>
        <ecNumber evidence="2">3.1.4.1</ecNumber>
        <ecNumber evidence="2">3.6.1.9</ecNumber>
    </submittedName>
</protein>
<dbReference type="SUPFAM" id="SSF53649">
    <property type="entry name" value="Alkaline phosphatase-like"/>
    <property type="match status" value="1"/>
</dbReference>
<dbReference type="PANTHER" id="PTHR10151:SF120">
    <property type="entry name" value="BIS(5'-ADENOSYL)-TRIPHOSPHATASE"/>
    <property type="match status" value="1"/>
</dbReference>
<reference evidence="2 3" key="1">
    <citation type="journal article" date="2014" name="Genome Announc.">
        <title>Draft Genome Sequence of Lysobacter capsici AZ78, a Bacterium Antagonistic to Plant-Pathogenic Oomycetes.</title>
        <authorList>
            <person name="Puopolo G."/>
            <person name="Sonego P."/>
            <person name="Engelen K."/>
            <person name="Pertot I."/>
        </authorList>
    </citation>
    <scope>NUCLEOTIDE SEQUENCE [LARGE SCALE GENOMIC DNA]</scope>
    <source>
        <strain evidence="2 3">AZ78</strain>
    </source>
</reference>
<organism evidence="2 3">
    <name type="scientific">Lysobacter capsici AZ78</name>
    <dbReference type="NCBI Taxonomy" id="1444315"/>
    <lineage>
        <taxon>Bacteria</taxon>
        <taxon>Pseudomonadati</taxon>
        <taxon>Pseudomonadota</taxon>
        <taxon>Gammaproteobacteria</taxon>
        <taxon>Lysobacterales</taxon>
        <taxon>Lysobacteraceae</taxon>
        <taxon>Lysobacter</taxon>
    </lineage>
</organism>
<dbReference type="OrthoDB" id="9771966at2"/>
<dbReference type="Gene3D" id="3.40.720.10">
    <property type="entry name" value="Alkaline Phosphatase, subunit A"/>
    <property type="match status" value="1"/>
</dbReference>
<name>A0A125MNN6_9GAMM</name>
<dbReference type="EC" id="3.1.4.1" evidence="2"/>
<dbReference type="EC" id="3.6.1.9" evidence="2"/>
<keyword evidence="3" id="KW-1185">Reference proteome</keyword>
<dbReference type="RefSeq" id="WP_036110681.1">
    <property type="nucleotide sequence ID" value="NZ_JAJA02000001.1"/>
</dbReference>
<dbReference type="GO" id="GO:0004528">
    <property type="term" value="F:phosphodiesterase I activity"/>
    <property type="evidence" value="ECO:0007669"/>
    <property type="project" value="UniProtKB-EC"/>
</dbReference>
<feature type="signal peptide" evidence="1">
    <location>
        <begin position="1"/>
        <end position="18"/>
    </location>
</feature>